<dbReference type="Proteomes" id="UP001596989">
    <property type="component" value="Unassembled WGS sequence"/>
</dbReference>
<dbReference type="EMBL" id="JBHTJZ010000004">
    <property type="protein sequence ID" value="MFD0958246.1"/>
    <property type="molecule type" value="Genomic_DNA"/>
</dbReference>
<feature type="domain" description="HTH lacI-type" evidence="4">
    <location>
        <begin position="3"/>
        <end position="57"/>
    </location>
</feature>
<protein>
    <submittedName>
        <fullName evidence="5">LacI family DNA-binding transcriptional regulator</fullName>
    </submittedName>
</protein>
<accession>A0ABW3HL47</accession>
<dbReference type="Gene3D" id="1.10.260.40">
    <property type="entry name" value="lambda repressor-like DNA-binding domains"/>
    <property type="match status" value="1"/>
</dbReference>
<organism evidence="5 6">
    <name type="scientific">Paenibacillus chungangensis</name>
    <dbReference type="NCBI Taxonomy" id="696535"/>
    <lineage>
        <taxon>Bacteria</taxon>
        <taxon>Bacillati</taxon>
        <taxon>Bacillota</taxon>
        <taxon>Bacilli</taxon>
        <taxon>Bacillales</taxon>
        <taxon>Paenibacillaceae</taxon>
        <taxon>Paenibacillus</taxon>
    </lineage>
</organism>
<dbReference type="Gene3D" id="3.40.50.2300">
    <property type="match status" value="2"/>
</dbReference>
<evidence type="ECO:0000256" key="1">
    <source>
        <dbReference type="ARBA" id="ARBA00023015"/>
    </source>
</evidence>
<evidence type="ECO:0000313" key="6">
    <source>
        <dbReference type="Proteomes" id="UP001596989"/>
    </source>
</evidence>
<keyword evidence="6" id="KW-1185">Reference proteome</keyword>
<dbReference type="PROSITE" id="PS50932">
    <property type="entry name" value="HTH_LACI_2"/>
    <property type="match status" value="1"/>
</dbReference>
<dbReference type="CDD" id="cd01392">
    <property type="entry name" value="HTH_LacI"/>
    <property type="match status" value="1"/>
</dbReference>
<dbReference type="InterPro" id="IPR000843">
    <property type="entry name" value="HTH_LacI"/>
</dbReference>
<dbReference type="RefSeq" id="WP_377561899.1">
    <property type="nucleotide sequence ID" value="NZ_JBHTJZ010000004.1"/>
</dbReference>
<evidence type="ECO:0000313" key="5">
    <source>
        <dbReference type="EMBL" id="MFD0958246.1"/>
    </source>
</evidence>
<dbReference type="PANTHER" id="PTHR30146">
    <property type="entry name" value="LACI-RELATED TRANSCRIPTIONAL REPRESSOR"/>
    <property type="match status" value="1"/>
</dbReference>
<proteinExistence type="predicted"/>
<name>A0ABW3HL47_9BACL</name>
<evidence type="ECO:0000256" key="3">
    <source>
        <dbReference type="ARBA" id="ARBA00023163"/>
    </source>
</evidence>
<gene>
    <name evidence="5" type="ORF">ACFQ2I_02455</name>
</gene>
<reference evidence="6" key="1">
    <citation type="journal article" date="2019" name="Int. J. Syst. Evol. Microbiol.">
        <title>The Global Catalogue of Microorganisms (GCM) 10K type strain sequencing project: providing services to taxonomists for standard genome sequencing and annotation.</title>
        <authorList>
            <consortium name="The Broad Institute Genomics Platform"/>
            <consortium name="The Broad Institute Genome Sequencing Center for Infectious Disease"/>
            <person name="Wu L."/>
            <person name="Ma J."/>
        </authorList>
    </citation>
    <scope>NUCLEOTIDE SEQUENCE [LARGE SCALE GENOMIC DNA]</scope>
    <source>
        <strain evidence="6">CCUG 59129</strain>
    </source>
</reference>
<dbReference type="SUPFAM" id="SSF53822">
    <property type="entry name" value="Periplasmic binding protein-like I"/>
    <property type="match status" value="1"/>
</dbReference>
<keyword evidence="1" id="KW-0805">Transcription regulation</keyword>
<dbReference type="InterPro" id="IPR010982">
    <property type="entry name" value="Lambda_DNA-bd_dom_sf"/>
</dbReference>
<dbReference type="CDD" id="cd06267">
    <property type="entry name" value="PBP1_LacI_sugar_binding-like"/>
    <property type="match status" value="1"/>
</dbReference>
<comment type="caution">
    <text evidence="5">The sequence shown here is derived from an EMBL/GenBank/DDBJ whole genome shotgun (WGS) entry which is preliminary data.</text>
</comment>
<keyword evidence="2 5" id="KW-0238">DNA-binding</keyword>
<dbReference type="PANTHER" id="PTHR30146:SF147">
    <property type="entry name" value="HTH-TYPE TRANSCRIPTIONAL REGULATOR DEGA"/>
    <property type="match status" value="1"/>
</dbReference>
<evidence type="ECO:0000256" key="2">
    <source>
        <dbReference type="ARBA" id="ARBA00023125"/>
    </source>
</evidence>
<dbReference type="SUPFAM" id="SSF47413">
    <property type="entry name" value="lambda repressor-like DNA-binding domains"/>
    <property type="match status" value="1"/>
</dbReference>
<dbReference type="GO" id="GO:0003677">
    <property type="term" value="F:DNA binding"/>
    <property type="evidence" value="ECO:0007669"/>
    <property type="project" value="UniProtKB-KW"/>
</dbReference>
<evidence type="ECO:0000259" key="4">
    <source>
        <dbReference type="PROSITE" id="PS50932"/>
    </source>
</evidence>
<dbReference type="Pfam" id="PF00532">
    <property type="entry name" value="Peripla_BP_1"/>
    <property type="match status" value="1"/>
</dbReference>
<dbReference type="PRINTS" id="PR00036">
    <property type="entry name" value="HTHLACI"/>
</dbReference>
<keyword evidence="3" id="KW-0804">Transcription</keyword>
<dbReference type="SMART" id="SM00354">
    <property type="entry name" value="HTH_LACI"/>
    <property type="match status" value="1"/>
</dbReference>
<dbReference type="InterPro" id="IPR001761">
    <property type="entry name" value="Peripla_BP/Lac1_sug-bd_dom"/>
</dbReference>
<dbReference type="PROSITE" id="PS00356">
    <property type="entry name" value="HTH_LACI_1"/>
    <property type="match status" value="1"/>
</dbReference>
<sequence>MKPTIYDVAEKSGVSIATVSKVINNTGRISKSTREKVTQIMNELQYQPSIIASALTGKITFTFGMIIPDLANPFFAEIARAVEDRAHELGFSMIICSTDNSLDKELKYTSLLLNKNVDGIILATGRDHERDSSLHEIISKKVPVVLIAREMPALAIDTVLVDDYLGGLQATAHLIEQGHQRIAVIAEYENIMSSRERVRGYKAALSNAGIPFDESMIVNCGHSIDDGKQSMRSLIQSGNPPTAIFACNDIIAIGAIQAARELEVKVPDHMSVIGFDNTVMATLIAPQLTTIAQPIKEMGRYAADLLISEIKGTKSAKQRIVLLPELVVRQSTGEPQIAK</sequence>
<dbReference type="Pfam" id="PF00356">
    <property type="entry name" value="LacI"/>
    <property type="match status" value="1"/>
</dbReference>
<dbReference type="InterPro" id="IPR028082">
    <property type="entry name" value="Peripla_BP_I"/>
</dbReference>